<feature type="region of interest" description="Disordered" evidence="1">
    <location>
        <begin position="101"/>
        <end position="120"/>
    </location>
</feature>
<dbReference type="PANTHER" id="PTHR42081:SF2">
    <property type="entry name" value="NIPPED-B-LIKE PROTEIN B"/>
    <property type="match status" value="1"/>
</dbReference>
<proteinExistence type="predicted"/>
<name>A0ABR2UX76_9PEZI</name>
<evidence type="ECO:0000259" key="2">
    <source>
        <dbReference type="Pfam" id="PF26118"/>
    </source>
</evidence>
<dbReference type="Proteomes" id="UP001408356">
    <property type="component" value="Unassembled WGS sequence"/>
</dbReference>
<reference evidence="3 4" key="1">
    <citation type="journal article" date="2024" name="J. Plant Pathol.">
        <title>Sequence and assembly of the genome of Seiridium unicorne, isolate CBS 538.82, causal agent of cypress canker disease.</title>
        <authorList>
            <person name="Scali E."/>
            <person name="Rocca G.D."/>
            <person name="Danti R."/>
            <person name="Garbelotto M."/>
            <person name="Barberini S."/>
            <person name="Baroncelli R."/>
            <person name="Emiliani G."/>
        </authorList>
    </citation>
    <scope>NUCLEOTIDE SEQUENCE [LARGE SCALE GENOMIC DNA]</scope>
    <source>
        <strain evidence="3 4">BM-138-508</strain>
    </source>
</reference>
<gene>
    <name evidence="3" type="ORF">SUNI508_01168</name>
</gene>
<feature type="compositionally biased region" description="Basic and acidic residues" evidence="1">
    <location>
        <begin position="531"/>
        <end position="548"/>
    </location>
</feature>
<evidence type="ECO:0000313" key="3">
    <source>
        <dbReference type="EMBL" id="KAK9419191.1"/>
    </source>
</evidence>
<feature type="compositionally biased region" description="Basic residues" evidence="1">
    <location>
        <begin position="723"/>
        <end position="732"/>
    </location>
</feature>
<feature type="region of interest" description="Disordered" evidence="1">
    <location>
        <begin position="522"/>
        <end position="776"/>
    </location>
</feature>
<feature type="compositionally biased region" description="Basic and acidic residues" evidence="1">
    <location>
        <begin position="649"/>
        <end position="664"/>
    </location>
</feature>
<feature type="compositionally biased region" description="Basic and acidic residues" evidence="1">
    <location>
        <begin position="601"/>
        <end position="617"/>
    </location>
</feature>
<protein>
    <submittedName>
        <fullName evidence="3">Nipped-B-like protein B</fullName>
    </submittedName>
</protein>
<dbReference type="Pfam" id="PF26118">
    <property type="entry name" value="DUF8035"/>
    <property type="match status" value="1"/>
</dbReference>
<feature type="compositionally biased region" description="Low complexity" evidence="1">
    <location>
        <begin position="570"/>
        <end position="582"/>
    </location>
</feature>
<accession>A0ABR2UX76</accession>
<evidence type="ECO:0000313" key="4">
    <source>
        <dbReference type="Proteomes" id="UP001408356"/>
    </source>
</evidence>
<keyword evidence="4" id="KW-1185">Reference proteome</keyword>
<comment type="caution">
    <text evidence="3">The sequence shown here is derived from an EMBL/GenBank/DDBJ whole genome shotgun (WGS) entry which is preliminary data.</text>
</comment>
<evidence type="ECO:0000256" key="1">
    <source>
        <dbReference type="SAM" id="MobiDB-lite"/>
    </source>
</evidence>
<feature type="region of interest" description="Disordered" evidence="1">
    <location>
        <begin position="298"/>
        <end position="333"/>
    </location>
</feature>
<feature type="domain" description="DUF8035" evidence="2">
    <location>
        <begin position="473"/>
        <end position="526"/>
    </location>
</feature>
<feature type="compositionally biased region" description="Basic and acidic residues" evidence="1">
    <location>
        <begin position="111"/>
        <end position="120"/>
    </location>
</feature>
<dbReference type="EMBL" id="JARVKF010000330">
    <property type="protein sequence ID" value="KAK9419191.1"/>
    <property type="molecule type" value="Genomic_DNA"/>
</dbReference>
<feature type="compositionally biased region" description="Polar residues" evidence="1">
    <location>
        <begin position="307"/>
        <end position="319"/>
    </location>
</feature>
<feature type="region of interest" description="Disordered" evidence="1">
    <location>
        <begin position="427"/>
        <end position="455"/>
    </location>
</feature>
<organism evidence="3 4">
    <name type="scientific">Seiridium unicorne</name>
    <dbReference type="NCBI Taxonomy" id="138068"/>
    <lineage>
        <taxon>Eukaryota</taxon>
        <taxon>Fungi</taxon>
        <taxon>Dikarya</taxon>
        <taxon>Ascomycota</taxon>
        <taxon>Pezizomycotina</taxon>
        <taxon>Sordariomycetes</taxon>
        <taxon>Xylariomycetidae</taxon>
        <taxon>Amphisphaeriales</taxon>
        <taxon>Sporocadaceae</taxon>
        <taxon>Seiridium</taxon>
    </lineage>
</organism>
<dbReference type="PANTHER" id="PTHR42081">
    <property type="entry name" value="ZINC FINGER PROTEIN DHHC DOMAIN CONTAINING PROTEIN"/>
    <property type="match status" value="1"/>
</dbReference>
<dbReference type="InterPro" id="IPR058348">
    <property type="entry name" value="DUF8035"/>
</dbReference>
<sequence length="802" mass="90876">MTTNNGRPAATRASATDIDDVDAFAKRLYRRARAAGVDFADVATVVRGVHTVLKHLKVEVEDPGSLLNTNQSPVYARQLTPIVEDCEFTLKQLDTLLGRFGGSGSGSEEEDRNRQFDQRPLDSRERDMIALIRTKLANQKLHIDMFLDTVQLHNPSKSHPIVETSNANLESIKDKVDTIAARITQRRDSSLSEGDDELWLQFRDELEKEGFSKDVLRKNQDVLRAYIRQLDEQSMLSGGKTPTVRGFLEGYNKPISDSHQLLPYPVDQEEGYSPKEMLPSADNEKFFPSMKAERLHPDEYLPYPSSLPKQTTDVSYEAQSSEDGDADGGPKDQSMALVISTRDLMALDKKRADLAIAMDNMHLQLPSSGHTANYTHDSGLAASPHGRFLAAPSNAGLLTSPNLPPIDEYGLSPRFVPTLPALSYGASPPPTLRSNSLSAPVIPGTTPPIPGTQPQRYARLAPDSQGREIPLEANWTRIKRSLISPEVLNQAGVRYEARPDFVAILGVFTKEQVAEFARLSADVRKRRQQQQRRERRDVKDRYHPDKYKNWNVEAQKGNDTDSQSRIRANSEFSSSSTDLFDSSSDESDQDLPPYRARGHQYHPDDKGDRYGDEEKGTKVYPFIVPPPDKEKENGTSPSATVMPKPILKNRNDDPHVRFDPEPKVLDTGSPRSVPRHAERSERRHRAGSDRDRHLPRSYDDRDDRYRDRDRDKDRDRDRDDEHRRHHRHHDSGRRRDRDRDDYSRRRRREDSHRDRDRYRDDTDRSEDRSIKKRVRGETLRAVGIGGAAASLLSVLTEAAAGL</sequence>
<feature type="compositionally biased region" description="Basic and acidic residues" evidence="1">
    <location>
        <begin position="733"/>
        <end position="769"/>
    </location>
</feature>
<feature type="compositionally biased region" description="Basic and acidic residues" evidence="1">
    <location>
        <begin position="675"/>
        <end position="722"/>
    </location>
</feature>